<dbReference type="Proteomes" id="UP001352852">
    <property type="component" value="Unassembled WGS sequence"/>
</dbReference>
<sequence length="78" mass="7993">MGGLVIYGAERFSTTTCVSTCLCVSVCVSVSRQAEGGAQGGHTLNLRGGMGWDEVGGASTQGRGREGRWGGHGVFCLL</sequence>
<evidence type="ECO:0000313" key="2">
    <source>
        <dbReference type="Proteomes" id="UP001352852"/>
    </source>
</evidence>
<organism evidence="1 2">
    <name type="scientific">Characodon lateralis</name>
    <dbReference type="NCBI Taxonomy" id="208331"/>
    <lineage>
        <taxon>Eukaryota</taxon>
        <taxon>Metazoa</taxon>
        <taxon>Chordata</taxon>
        <taxon>Craniata</taxon>
        <taxon>Vertebrata</taxon>
        <taxon>Euteleostomi</taxon>
        <taxon>Actinopterygii</taxon>
        <taxon>Neopterygii</taxon>
        <taxon>Teleostei</taxon>
        <taxon>Neoteleostei</taxon>
        <taxon>Acanthomorphata</taxon>
        <taxon>Ovalentaria</taxon>
        <taxon>Atherinomorphae</taxon>
        <taxon>Cyprinodontiformes</taxon>
        <taxon>Goodeidae</taxon>
        <taxon>Characodon</taxon>
    </lineage>
</organism>
<reference evidence="1 2" key="1">
    <citation type="submission" date="2021-06" db="EMBL/GenBank/DDBJ databases">
        <authorList>
            <person name="Palmer J.M."/>
        </authorList>
    </citation>
    <scope>NUCLEOTIDE SEQUENCE [LARGE SCALE GENOMIC DNA]</scope>
    <source>
        <strain evidence="1 2">CL_MEX2019</strain>
        <tissue evidence="1">Muscle</tissue>
    </source>
</reference>
<comment type="caution">
    <text evidence="1">The sequence shown here is derived from an EMBL/GenBank/DDBJ whole genome shotgun (WGS) entry which is preliminary data.</text>
</comment>
<name>A0ABU7E2V9_9TELE</name>
<dbReference type="EMBL" id="JAHUTJ010043465">
    <property type="protein sequence ID" value="MED6281614.1"/>
    <property type="molecule type" value="Genomic_DNA"/>
</dbReference>
<evidence type="ECO:0008006" key="3">
    <source>
        <dbReference type="Google" id="ProtNLM"/>
    </source>
</evidence>
<evidence type="ECO:0000313" key="1">
    <source>
        <dbReference type="EMBL" id="MED6281614.1"/>
    </source>
</evidence>
<proteinExistence type="predicted"/>
<accession>A0ABU7E2V9</accession>
<protein>
    <recommendedName>
        <fullName evidence="3">Secreted protein</fullName>
    </recommendedName>
</protein>
<gene>
    <name evidence="1" type="ORF">CHARACLAT_023408</name>
</gene>
<keyword evidence="2" id="KW-1185">Reference proteome</keyword>